<proteinExistence type="inferred from homology"/>
<dbReference type="STRING" id="1790137.AXE80_04980"/>
<dbReference type="OrthoDB" id="3373764at2"/>
<dbReference type="GO" id="GO:0008236">
    <property type="term" value="F:serine-type peptidase activity"/>
    <property type="evidence" value="ECO:0007669"/>
    <property type="project" value="UniProtKB-KW"/>
</dbReference>
<dbReference type="SUPFAM" id="SSF52317">
    <property type="entry name" value="Class I glutamine amidotransferase-like"/>
    <property type="match status" value="1"/>
</dbReference>
<dbReference type="InterPro" id="IPR029062">
    <property type="entry name" value="Class_I_gatase-like"/>
</dbReference>
<evidence type="ECO:0000313" key="6">
    <source>
        <dbReference type="Proteomes" id="UP000092967"/>
    </source>
</evidence>
<dbReference type="Proteomes" id="UP000092967">
    <property type="component" value="Chromosome"/>
</dbReference>
<name>A0A1B1Y4J6_9FLAO</name>
<dbReference type="GO" id="GO:0006508">
    <property type="term" value="P:proteolysis"/>
    <property type="evidence" value="ECO:0007669"/>
    <property type="project" value="UniProtKB-KW"/>
</dbReference>
<dbReference type="KEGG" id="wfu:AXE80_04980"/>
<keyword evidence="6" id="KW-1185">Reference proteome</keyword>
<evidence type="ECO:0000256" key="1">
    <source>
        <dbReference type="ARBA" id="ARBA00006534"/>
    </source>
</evidence>
<sequence>MKNLVLASSGSVHGSGYLEYLLPTVDKLYKDVEEILFIPYAQPSGISYDDYTDAVQEAVSTLGIEVKGIHEFKDAKTAIKNAKGIFVGGGNTFLLVSKLYEFDLWDLLKEVIVQGTPYLGTSAGSNITGLTMHTTNDMPIVLPPSFNTLGIVPFNFNAHFIPADTNSTHRGETRETRIKEFQSIVSIPVLGIKEGSWLRVKGDDIFLRGGKEAYWFENKEIKIIDTNTNIKA</sequence>
<dbReference type="Gene3D" id="3.40.50.880">
    <property type="match status" value="1"/>
</dbReference>
<dbReference type="Pfam" id="PF03575">
    <property type="entry name" value="Peptidase_S51"/>
    <property type="match status" value="1"/>
</dbReference>
<dbReference type="RefSeq" id="WP_068825019.1">
    <property type="nucleotide sequence ID" value="NZ_CP014224.1"/>
</dbReference>
<evidence type="ECO:0000256" key="4">
    <source>
        <dbReference type="ARBA" id="ARBA00022825"/>
    </source>
</evidence>
<dbReference type="AlphaFoldDB" id="A0A1B1Y4J6"/>
<dbReference type="PANTHER" id="PTHR20842:SF0">
    <property type="entry name" value="ALPHA-ASPARTYL DIPEPTIDASE"/>
    <property type="match status" value="1"/>
</dbReference>
<dbReference type="CDD" id="cd03146">
    <property type="entry name" value="GAT1_Peptidase_E"/>
    <property type="match status" value="1"/>
</dbReference>
<keyword evidence="3" id="KW-0378">Hydrolase</keyword>
<dbReference type="InterPro" id="IPR005320">
    <property type="entry name" value="Peptidase_S51"/>
</dbReference>
<evidence type="ECO:0000256" key="2">
    <source>
        <dbReference type="ARBA" id="ARBA00022670"/>
    </source>
</evidence>
<protein>
    <submittedName>
        <fullName evidence="5">(Alpha)-aspartyl dipeptidase</fullName>
    </submittedName>
</protein>
<comment type="similarity">
    <text evidence="1">Belongs to the peptidase S51 family.</text>
</comment>
<keyword evidence="2" id="KW-0645">Protease</keyword>
<organism evidence="5 6">
    <name type="scientific">Wenyingzhuangia fucanilytica</name>
    <dbReference type="NCBI Taxonomy" id="1790137"/>
    <lineage>
        <taxon>Bacteria</taxon>
        <taxon>Pseudomonadati</taxon>
        <taxon>Bacteroidota</taxon>
        <taxon>Flavobacteriia</taxon>
        <taxon>Flavobacteriales</taxon>
        <taxon>Flavobacteriaceae</taxon>
        <taxon>Wenyingzhuangia</taxon>
    </lineage>
</organism>
<dbReference type="PANTHER" id="PTHR20842">
    <property type="entry name" value="PROTEASE S51 ALPHA-ASPARTYL DIPEPTIDASE"/>
    <property type="match status" value="1"/>
</dbReference>
<keyword evidence="4" id="KW-0720">Serine protease</keyword>
<dbReference type="NCBIfam" id="NF003642">
    <property type="entry name" value="PRK05282.1"/>
    <property type="match status" value="1"/>
</dbReference>
<reference evidence="5 6" key="1">
    <citation type="submission" date="2016-02" db="EMBL/GenBank/DDBJ databases">
        <authorList>
            <person name="Wen L."/>
            <person name="He K."/>
            <person name="Yang H."/>
        </authorList>
    </citation>
    <scope>NUCLEOTIDE SEQUENCE [LARGE SCALE GENOMIC DNA]</scope>
    <source>
        <strain evidence="5 6">CZ1127</strain>
    </source>
</reference>
<accession>A0A1B1Y4J6</accession>
<evidence type="ECO:0000256" key="3">
    <source>
        <dbReference type="ARBA" id="ARBA00022801"/>
    </source>
</evidence>
<gene>
    <name evidence="5" type="ORF">AXE80_04980</name>
</gene>
<evidence type="ECO:0000313" key="5">
    <source>
        <dbReference type="EMBL" id="ANW95667.1"/>
    </source>
</evidence>
<dbReference type="EMBL" id="CP014224">
    <property type="protein sequence ID" value="ANW95667.1"/>
    <property type="molecule type" value="Genomic_DNA"/>
</dbReference>